<dbReference type="AlphaFoldDB" id="A0A8E2QGE1"/>
<keyword evidence="2 10" id="KW-0436">Ligase</keyword>
<dbReference type="InterPro" id="IPR036615">
    <property type="entry name" value="Mur_ligase_C_dom_sf"/>
</dbReference>
<dbReference type="SUPFAM" id="SSF53244">
    <property type="entry name" value="MurD-like peptide ligases, peptide-binding domain"/>
    <property type="match status" value="1"/>
</dbReference>
<evidence type="ECO:0000256" key="7">
    <source>
        <dbReference type="ARBA" id="ARBA00022984"/>
    </source>
</evidence>
<evidence type="ECO:0000259" key="13">
    <source>
        <dbReference type="Pfam" id="PF02875"/>
    </source>
</evidence>
<dbReference type="SUPFAM" id="SSF63418">
    <property type="entry name" value="MurE/MurF N-terminal domain"/>
    <property type="match status" value="1"/>
</dbReference>
<evidence type="ECO:0000256" key="1">
    <source>
        <dbReference type="ARBA" id="ARBA00022490"/>
    </source>
</evidence>
<dbReference type="EC" id="6.3.2.10" evidence="10 11"/>
<comment type="subcellular location">
    <subcellularLocation>
        <location evidence="10 11">Cytoplasm</location>
    </subcellularLocation>
</comment>
<accession>A0A8E2QGE1</accession>
<dbReference type="PANTHER" id="PTHR43024">
    <property type="entry name" value="UDP-N-ACETYLMURAMOYL-TRIPEPTIDE--D-ALANYL-D-ALANINE LIGASE"/>
    <property type="match status" value="1"/>
</dbReference>
<evidence type="ECO:0000259" key="14">
    <source>
        <dbReference type="Pfam" id="PF08245"/>
    </source>
</evidence>
<dbReference type="NCBIfam" id="TIGR01143">
    <property type="entry name" value="murF"/>
    <property type="match status" value="1"/>
</dbReference>
<dbReference type="GO" id="GO:0005524">
    <property type="term" value="F:ATP binding"/>
    <property type="evidence" value="ECO:0007669"/>
    <property type="project" value="UniProtKB-UniRule"/>
</dbReference>
<comment type="catalytic activity">
    <reaction evidence="10 11">
        <text>D-alanyl-D-alanine + UDP-N-acetyl-alpha-D-muramoyl-L-alanyl-gamma-D-glutamyl-meso-2,6-diaminopimelate + ATP = UDP-N-acetyl-alpha-D-muramoyl-L-alanyl-gamma-D-glutamyl-meso-2,6-diaminopimeloyl-D-alanyl-D-alanine + ADP + phosphate + H(+)</text>
        <dbReference type="Rhea" id="RHEA:28374"/>
        <dbReference type="ChEBI" id="CHEBI:15378"/>
        <dbReference type="ChEBI" id="CHEBI:30616"/>
        <dbReference type="ChEBI" id="CHEBI:43474"/>
        <dbReference type="ChEBI" id="CHEBI:57822"/>
        <dbReference type="ChEBI" id="CHEBI:61386"/>
        <dbReference type="ChEBI" id="CHEBI:83905"/>
        <dbReference type="ChEBI" id="CHEBI:456216"/>
        <dbReference type="EC" id="6.3.2.10"/>
    </reaction>
</comment>
<dbReference type="InterPro" id="IPR035911">
    <property type="entry name" value="MurE/MurF_N"/>
</dbReference>
<evidence type="ECO:0000259" key="12">
    <source>
        <dbReference type="Pfam" id="PF01225"/>
    </source>
</evidence>
<keyword evidence="6 10" id="KW-0133">Cell shape</keyword>
<dbReference type="RefSeq" id="WP_102827565.1">
    <property type="nucleotide sequence ID" value="NZ_CP065721.1"/>
</dbReference>
<dbReference type="InterPro" id="IPR000713">
    <property type="entry name" value="Mur_ligase_N"/>
</dbReference>
<dbReference type="InterPro" id="IPR036565">
    <property type="entry name" value="Mur-like_cat_sf"/>
</dbReference>
<dbReference type="Gene3D" id="3.40.1190.10">
    <property type="entry name" value="Mur-like, catalytic domain"/>
    <property type="match status" value="1"/>
</dbReference>
<dbReference type="InterPro" id="IPR013221">
    <property type="entry name" value="Mur_ligase_cen"/>
</dbReference>
<feature type="binding site" evidence="10">
    <location>
        <begin position="109"/>
        <end position="115"/>
    </location>
    <ligand>
        <name>ATP</name>
        <dbReference type="ChEBI" id="CHEBI:30616"/>
    </ligand>
</feature>
<dbReference type="Pfam" id="PF01225">
    <property type="entry name" value="Mur_ligase"/>
    <property type="match status" value="1"/>
</dbReference>
<dbReference type="GO" id="GO:0005737">
    <property type="term" value="C:cytoplasm"/>
    <property type="evidence" value="ECO:0007669"/>
    <property type="project" value="UniProtKB-SubCell"/>
</dbReference>
<evidence type="ECO:0000256" key="6">
    <source>
        <dbReference type="ARBA" id="ARBA00022960"/>
    </source>
</evidence>
<reference evidence="15 16" key="1">
    <citation type="submission" date="2018-01" db="EMBL/GenBank/DDBJ databases">
        <title>Denitrification phenotypes of diverse strains of Pseudomonas stutzeri.</title>
        <authorList>
            <person name="Milligan D.A."/>
            <person name="Bergaust L."/>
            <person name="Bakken L.R."/>
            <person name="Frostegard A."/>
        </authorList>
    </citation>
    <scope>NUCLEOTIDE SEQUENCE [LARGE SCALE GENOMIC DNA]</scope>
    <source>
        <strain evidence="15 16">DSM 50238</strain>
    </source>
</reference>
<evidence type="ECO:0000256" key="10">
    <source>
        <dbReference type="HAMAP-Rule" id="MF_02019"/>
    </source>
</evidence>
<dbReference type="HAMAP" id="MF_02019">
    <property type="entry name" value="MurF"/>
    <property type="match status" value="1"/>
</dbReference>
<name>A0A8E2QGE1_9GAMM</name>
<dbReference type="EMBL" id="POUK01000001">
    <property type="protein sequence ID" value="PNF78249.1"/>
    <property type="molecule type" value="Genomic_DNA"/>
</dbReference>
<keyword evidence="7 10" id="KW-0573">Peptidoglycan synthesis</keyword>
<proteinExistence type="inferred from homology"/>
<evidence type="ECO:0000313" key="15">
    <source>
        <dbReference type="EMBL" id="PNF78249.1"/>
    </source>
</evidence>
<keyword evidence="5 10" id="KW-0067">ATP-binding</keyword>
<evidence type="ECO:0000313" key="16">
    <source>
        <dbReference type="Proteomes" id="UP000235881"/>
    </source>
</evidence>
<gene>
    <name evidence="10" type="primary">murF</name>
    <name evidence="15" type="ORF">CXK95_02850</name>
</gene>
<evidence type="ECO:0000256" key="4">
    <source>
        <dbReference type="ARBA" id="ARBA00022741"/>
    </source>
</evidence>
<feature type="domain" description="Mur ligase N-terminal catalytic" evidence="12">
    <location>
        <begin position="27"/>
        <end position="86"/>
    </location>
</feature>
<comment type="pathway">
    <text evidence="10 11">Cell wall biogenesis; peptidoglycan biosynthesis.</text>
</comment>
<evidence type="ECO:0000256" key="8">
    <source>
        <dbReference type="ARBA" id="ARBA00023306"/>
    </source>
</evidence>
<dbReference type="GO" id="GO:0008360">
    <property type="term" value="P:regulation of cell shape"/>
    <property type="evidence" value="ECO:0007669"/>
    <property type="project" value="UniProtKB-KW"/>
</dbReference>
<comment type="similarity">
    <text evidence="10">Belongs to the MurCDEF family. MurF subfamily.</text>
</comment>
<feature type="domain" description="Mur ligase central" evidence="14">
    <location>
        <begin position="107"/>
        <end position="299"/>
    </location>
</feature>
<feature type="domain" description="Mur ligase C-terminal" evidence="13">
    <location>
        <begin position="330"/>
        <end position="438"/>
    </location>
</feature>
<dbReference type="PANTHER" id="PTHR43024:SF1">
    <property type="entry name" value="UDP-N-ACETYLMURAMOYL-TRIPEPTIDE--D-ALANYL-D-ALANINE LIGASE"/>
    <property type="match status" value="1"/>
</dbReference>
<dbReference type="Proteomes" id="UP000235881">
    <property type="component" value="Unassembled WGS sequence"/>
</dbReference>
<dbReference type="Gene3D" id="3.40.1390.10">
    <property type="entry name" value="MurE/MurF, N-terminal domain"/>
    <property type="match status" value="1"/>
</dbReference>
<dbReference type="GO" id="GO:0071555">
    <property type="term" value="P:cell wall organization"/>
    <property type="evidence" value="ECO:0007669"/>
    <property type="project" value="UniProtKB-KW"/>
</dbReference>
<dbReference type="Pfam" id="PF08245">
    <property type="entry name" value="Mur_ligase_M"/>
    <property type="match status" value="1"/>
</dbReference>
<dbReference type="InterPro" id="IPR051046">
    <property type="entry name" value="MurCDEF_CellWall_CoF430Synth"/>
</dbReference>
<dbReference type="GO" id="GO:0009252">
    <property type="term" value="P:peptidoglycan biosynthetic process"/>
    <property type="evidence" value="ECO:0007669"/>
    <property type="project" value="UniProtKB-UniRule"/>
</dbReference>
<keyword evidence="16" id="KW-1185">Reference proteome</keyword>
<evidence type="ECO:0000256" key="3">
    <source>
        <dbReference type="ARBA" id="ARBA00022618"/>
    </source>
</evidence>
<sequence length="457" mass="47057">MRDAMRLSALTLPLAGRLVGADAVFAAVSTDSRAIQPGQLFVALSGARFDGHAYLAEVAAKGAVAALVEREVEDVSLPQLVVADTRLALGRLGALNRDGFDGPVAAITGSSGKTSVKEMLASILRAAFGEDAVLATRGNLNNDLGVPLTLLELGSRHRAAVIELGASRLGEIAYTGGLVRPQVSLITNAGTAHVGEFGGPDKIVEAKGEILDGLAADGIAVLNRDDKAYPRWAARAAGKRIVSFGLQSPLADFHAGSIAFDVRGCANFVLTGPRAAVRVQLNLLGRHSVANALAAAAAAHALGVAPQAIVEGLQNLQPVKGRGVAQMLGNGARLIDDSYNANPASICAAIDVLSGFAGRTVLVLGDMGELGEWAEQAHRDVGAYARGKVDVLYAVGPLMAHAVAAFGAGARHFADQASLIETLRSEQGNTTILVKGSRSAAMDKVVAALSDVVMEKH</sequence>
<evidence type="ECO:0000256" key="9">
    <source>
        <dbReference type="ARBA" id="ARBA00023316"/>
    </source>
</evidence>
<dbReference type="InterPro" id="IPR004101">
    <property type="entry name" value="Mur_ligase_C"/>
</dbReference>
<keyword evidence="4 10" id="KW-0547">Nucleotide-binding</keyword>
<dbReference type="Gene3D" id="3.90.190.20">
    <property type="entry name" value="Mur ligase, C-terminal domain"/>
    <property type="match status" value="1"/>
</dbReference>
<dbReference type="GO" id="GO:0047480">
    <property type="term" value="F:UDP-N-acetylmuramoyl-tripeptide-D-alanyl-D-alanine ligase activity"/>
    <property type="evidence" value="ECO:0007669"/>
    <property type="project" value="UniProtKB-UniRule"/>
</dbReference>
<protein>
    <recommendedName>
        <fullName evidence="10 11">UDP-N-acetylmuramoyl-tripeptide--D-alanyl-D-alanine ligase</fullName>
        <ecNumber evidence="10 11">6.3.2.10</ecNumber>
    </recommendedName>
    <alternativeName>
        <fullName evidence="10">D-alanyl-D-alanine-adding enzyme</fullName>
    </alternativeName>
</protein>
<dbReference type="GO" id="GO:0051301">
    <property type="term" value="P:cell division"/>
    <property type="evidence" value="ECO:0007669"/>
    <property type="project" value="UniProtKB-KW"/>
</dbReference>
<comment type="caution">
    <text evidence="15">The sequence shown here is derived from an EMBL/GenBank/DDBJ whole genome shotgun (WGS) entry which is preliminary data.</text>
</comment>
<comment type="function">
    <text evidence="10 11">Involved in cell wall formation. Catalyzes the final step in the synthesis of UDP-N-acetylmuramoyl-pentapeptide, the precursor of murein.</text>
</comment>
<dbReference type="UniPathway" id="UPA00219"/>
<keyword evidence="8 10" id="KW-0131">Cell cycle</keyword>
<organism evidence="15 16">
    <name type="scientific">Stutzerimonas degradans</name>
    <dbReference type="NCBI Taxonomy" id="2968968"/>
    <lineage>
        <taxon>Bacteria</taxon>
        <taxon>Pseudomonadati</taxon>
        <taxon>Pseudomonadota</taxon>
        <taxon>Gammaproteobacteria</taxon>
        <taxon>Pseudomonadales</taxon>
        <taxon>Pseudomonadaceae</taxon>
        <taxon>Stutzerimonas</taxon>
    </lineage>
</organism>
<dbReference type="Pfam" id="PF02875">
    <property type="entry name" value="Mur_ligase_C"/>
    <property type="match status" value="1"/>
</dbReference>
<evidence type="ECO:0000256" key="5">
    <source>
        <dbReference type="ARBA" id="ARBA00022840"/>
    </source>
</evidence>
<keyword evidence="9 10" id="KW-0961">Cell wall biogenesis/degradation</keyword>
<evidence type="ECO:0000256" key="2">
    <source>
        <dbReference type="ARBA" id="ARBA00022598"/>
    </source>
</evidence>
<evidence type="ECO:0000256" key="11">
    <source>
        <dbReference type="RuleBase" id="RU004136"/>
    </source>
</evidence>
<keyword evidence="3 10" id="KW-0132">Cell division</keyword>
<dbReference type="SUPFAM" id="SSF53623">
    <property type="entry name" value="MurD-like peptide ligases, catalytic domain"/>
    <property type="match status" value="1"/>
</dbReference>
<keyword evidence="1 10" id="KW-0963">Cytoplasm</keyword>
<dbReference type="InterPro" id="IPR005863">
    <property type="entry name" value="UDP-N-AcMur_synth"/>
</dbReference>